<protein>
    <submittedName>
        <fullName evidence="1">Uncharacterized protein</fullName>
    </submittedName>
</protein>
<dbReference type="EMBL" id="JBBXMP010000154">
    <property type="protein sequence ID" value="KAL0060966.1"/>
    <property type="molecule type" value="Genomic_DNA"/>
</dbReference>
<comment type="caution">
    <text evidence="1">The sequence shown here is derived from an EMBL/GenBank/DDBJ whole genome shotgun (WGS) entry which is preliminary data.</text>
</comment>
<name>A0ABR2ZH06_9AGAR</name>
<gene>
    <name evidence="1" type="ORF">AAF712_012230</name>
</gene>
<evidence type="ECO:0000313" key="2">
    <source>
        <dbReference type="Proteomes" id="UP001437256"/>
    </source>
</evidence>
<organism evidence="1 2">
    <name type="scientific">Marasmius tenuissimus</name>
    <dbReference type="NCBI Taxonomy" id="585030"/>
    <lineage>
        <taxon>Eukaryota</taxon>
        <taxon>Fungi</taxon>
        <taxon>Dikarya</taxon>
        <taxon>Basidiomycota</taxon>
        <taxon>Agaricomycotina</taxon>
        <taxon>Agaricomycetes</taxon>
        <taxon>Agaricomycetidae</taxon>
        <taxon>Agaricales</taxon>
        <taxon>Marasmiineae</taxon>
        <taxon>Marasmiaceae</taxon>
        <taxon>Marasmius</taxon>
    </lineage>
</organism>
<dbReference type="Proteomes" id="UP001437256">
    <property type="component" value="Unassembled WGS sequence"/>
</dbReference>
<sequence>MELRGYLPSVDLEFTSHCVRRFPRAKNALDALRRLGKPPSITPADISEPPPNIQTAIQAMSALSRSRETSVIRASWEPLIGPWVKVLLEDIILGDHQGPLTAEGIATWDHILMYVPGCFLSAAGRPRRPCREDSARSLSRTTTYIGPLFAQTWIKVTDECHRTWSTWSQLHMLLVEVVDATGTGRTSISRADIPRNVVYNLDERTGKIFVRHINFHIPKIPHVSDGELSSVTAFMTLLAGHDTGRNGDENPLGYSAVVGQTIPALIKLVSEVMFKRKIDPKCPPNRIPEHIHRLVVITLHCLYGVLRDPSSAVLALDSGVLKVILKAYPCFFQYDDTRDGRFYKLSFVTTSFLQRISRLVVYPNVLHAFLLAARKVDIEGLDTELQDKSPPTWKCWKEAKDKAALLREIRHELWENGLVICANEDGVRIF</sequence>
<accession>A0ABR2ZH06</accession>
<proteinExistence type="predicted"/>
<keyword evidence="2" id="KW-1185">Reference proteome</keyword>
<reference evidence="1 2" key="1">
    <citation type="submission" date="2024-05" db="EMBL/GenBank/DDBJ databases">
        <title>A draft genome resource for the thread blight pathogen Marasmius tenuissimus strain MS-2.</title>
        <authorList>
            <person name="Yulfo-Soto G.E."/>
            <person name="Baruah I.K."/>
            <person name="Amoako-Attah I."/>
            <person name="Bukari Y."/>
            <person name="Meinhardt L.W."/>
            <person name="Bailey B.A."/>
            <person name="Cohen S.P."/>
        </authorList>
    </citation>
    <scope>NUCLEOTIDE SEQUENCE [LARGE SCALE GENOMIC DNA]</scope>
    <source>
        <strain evidence="1 2">MS-2</strain>
    </source>
</reference>
<evidence type="ECO:0000313" key="1">
    <source>
        <dbReference type="EMBL" id="KAL0060966.1"/>
    </source>
</evidence>